<dbReference type="PROSITE" id="PS50977">
    <property type="entry name" value="HTH_TETR_2"/>
    <property type="match status" value="1"/>
</dbReference>
<feature type="DNA-binding region" description="H-T-H motif" evidence="2">
    <location>
        <begin position="34"/>
        <end position="53"/>
    </location>
</feature>
<reference evidence="4" key="1">
    <citation type="submission" date="2024-06" db="EMBL/GenBank/DDBJ databases">
        <authorList>
            <person name="Fan A."/>
            <person name="Zhang F.Y."/>
            <person name="Zhang L."/>
        </authorList>
    </citation>
    <scope>NUCLEOTIDE SEQUENCE</scope>
    <source>
        <strain evidence="4">Y61</strain>
    </source>
</reference>
<dbReference type="AlphaFoldDB" id="A0AAU8ICN0"/>
<accession>A0AAU8ICN0</accession>
<dbReference type="InterPro" id="IPR001647">
    <property type="entry name" value="HTH_TetR"/>
</dbReference>
<sequence>MAENRTDRRIRRTIRMLRHALAQLIGEKGFDAITISDLTGTADINRTTFYLHYRDKYDLLNKCEEKILSDIESISHASLKCTSKSDLEHDLREGKPVPFLVELLTYCKENADIIKALLGPRGI</sequence>
<gene>
    <name evidence="4" type="ORF">ABNN70_09795</name>
</gene>
<evidence type="ECO:0000313" key="4">
    <source>
        <dbReference type="EMBL" id="XCJ15997.1"/>
    </source>
</evidence>
<dbReference type="Gene3D" id="1.10.357.10">
    <property type="entry name" value="Tetracycline Repressor, domain 2"/>
    <property type="match status" value="1"/>
</dbReference>
<evidence type="ECO:0000256" key="1">
    <source>
        <dbReference type="ARBA" id="ARBA00023125"/>
    </source>
</evidence>
<name>A0AAU8ICN0_9BACL</name>
<dbReference type="EMBL" id="CP159510">
    <property type="protein sequence ID" value="XCJ15997.1"/>
    <property type="molecule type" value="Genomic_DNA"/>
</dbReference>
<keyword evidence="1 2" id="KW-0238">DNA-binding</keyword>
<feature type="domain" description="HTH tetR-type" evidence="3">
    <location>
        <begin position="11"/>
        <end position="71"/>
    </location>
</feature>
<dbReference type="PANTHER" id="PTHR43479">
    <property type="entry name" value="ACREF/ENVCD OPERON REPRESSOR-RELATED"/>
    <property type="match status" value="1"/>
</dbReference>
<dbReference type="InterPro" id="IPR050624">
    <property type="entry name" value="HTH-type_Tx_Regulator"/>
</dbReference>
<dbReference type="PANTHER" id="PTHR43479:SF7">
    <property type="entry name" value="TETR-FAMILY TRANSCRIPTIONAL REGULATOR"/>
    <property type="match status" value="1"/>
</dbReference>
<dbReference type="RefSeq" id="WP_353947691.1">
    <property type="nucleotide sequence ID" value="NZ_CP159510.1"/>
</dbReference>
<dbReference type="SUPFAM" id="SSF46689">
    <property type="entry name" value="Homeodomain-like"/>
    <property type="match status" value="1"/>
</dbReference>
<dbReference type="GO" id="GO:0003677">
    <property type="term" value="F:DNA binding"/>
    <property type="evidence" value="ECO:0007669"/>
    <property type="project" value="UniProtKB-UniRule"/>
</dbReference>
<evidence type="ECO:0000259" key="3">
    <source>
        <dbReference type="PROSITE" id="PS50977"/>
    </source>
</evidence>
<organism evidence="4">
    <name type="scientific">Sporolactobacillus sp. Y61</name>
    <dbReference type="NCBI Taxonomy" id="3160863"/>
    <lineage>
        <taxon>Bacteria</taxon>
        <taxon>Bacillati</taxon>
        <taxon>Bacillota</taxon>
        <taxon>Bacilli</taxon>
        <taxon>Bacillales</taxon>
        <taxon>Sporolactobacillaceae</taxon>
        <taxon>Sporolactobacillus</taxon>
    </lineage>
</organism>
<protein>
    <submittedName>
        <fullName evidence="4">TetR/AcrR family transcriptional regulator</fullName>
    </submittedName>
</protein>
<dbReference type="InterPro" id="IPR009057">
    <property type="entry name" value="Homeodomain-like_sf"/>
</dbReference>
<dbReference type="Pfam" id="PF00440">
    <property type="entry name" value="TetR_N"/>
    <property type="match status" value="1"/>
</dbReference>
<evidence type="ECO:0000256" key="2">
    <source>
        <dbReference type="PROSITE-ProRule" id="PRU00335"/>
    </source>
</evidence>
<proteinExistence type="predicted"/>